<evidence type="ECO:0000259" key="9">
    <source>
        <dbReference type="PROSITE" id="PS50008"/>
    </source>
</evidence>
<keyword evidence="5" id="KW-0807">Transducer</keyword>
<evidence type="ECO:0000256" key="5">
    <source>
        <dbReference type="ARBA" id="ARBA00023224"/>
    </source>
</evidence>
<dbReference type="InterPro" id="IPR035892">
    <property type="entry name" value="C2_domain_sf"/>
</dbReference>
<dbReference type="CDD" id="cd08598">
    <property type="entry name" value="PI-PLC1c_yeast"/>
    <property type="match status" value="1"/>
</dbReference>
<dbReference type="InterPro" id="IPR037755">
    <property type="entry name" value="Plc1_PH"/>
</dbReference>
<feature type="domain" description="C2" evidence="8">
    <location>
        <begin position="929"/>
        <end position="1088"/>
    </location>
</feature>
<dbReference type="Gene3D" id="2.30.29.30">
    <property type="entry name" value="Pleckstrin-homology domain (PH domain)/Phosphotyrosine-binding domain (PTB)"/>
    <property type="match status" value="1"/>
</dbReference>
<dbReference type="EC" id="3.1.4.11" evidence="1 6"/>
<keyword evidence="4 6" id="KW-0443">Lipid metabolism</keyword>
<dbReference type="Gene3D" id="3.20.20.190">
    <property type="entry name" value="Phosphatidylinositol (PI) phosphodiesterase"/>
    <property type="match status" value="1"/>
</dbReference>
<accession>A0A2B7XWH1</accession>
<keyword evidence="12" id="KW-1185">Reference proteome</keyword>
<dbReference type="Gene3D" id="2.60.40.150">
    <property type="entry name" value="C2 domain"/>
    <property type="match status" value="1"/>
</dbReference>
<feature type="domain" description="PI-PLC Y-box" evidence="9">
    <location>
        <begin position="807"/>
        <end position="925"/>
    </location>
</feature>
<dbReference type="GO" id="GO:0051209">
    <property type="term" value="P:release of sequestered calcium ion into cytosol"/>
    <property type="evidence" value="ECO:0007669"/>
    <property type="project" value="TreeGrafter"/>
</dbReference>
<dbReference type="CDD" id="cd13360">
    <property type="entry name" value="PH_PLC_fungal"/>
    <property type="match status" value="1"/>
</dbReference>
<reference evidence="11 12" key="1">
    <citation type="submission" date="2017-10" db="EMBL/GenBank/DDBJ databases">
        <title>Comparative genomics in systemic dimorphic fungi from Ajellomycetaceae.</title>
        <authorList>
            <person name="Munoz J.F."/>
            <person name="Mcewen J.G."/>
            <person name="Clay O.K."/>
            <person name="Cuomo C.A."/>
        </authorList>
    </citation>
    <scope>NUCLEOTIDE SEQUENCE [LARGE SCALE GENOMIC DNA]</scope>
    <source>
        <strain evidence="11 12">UAMH7299</strain>
    </source>
</reference>
<evidence type="ECO:0000313" key="11">
    <source>
        <dbReference type="EMBL" id="PGH13546.1"/>
    </source>
</evidence>
<feature type="compositionally biased region" description="Low complexity" evidence="7">
    <location>
        <begin position="1"/>
        <end position="16"/>
    </location>
</feature>
<dbReference type="FunFam" id="2.30.29.30:FF:000396">
    <property type="entry name" value="Phosphoinositide phospholipase C"/>
    <property type="match status" value="1"/>
</dbReference>
<feature type="compositionally biased region" description="Low complexity" evidence="7">
    <location>
        <begin position="38"/>
        <end position="61"/>
    </location>
</feature>
<dbReference type="GO" id="GO:0005509">
    <property type="term" value="F:calcium ion binding"/>
    <property type="evidence" value="ECO:0007669"/>
    <property type="project" value="InterPro"/>
</dbReference>
<dbReference type="Gene3D" id="1.10.238.10">
    <property type="entry name" value="EF-hand"/>
    <property type="match status" value="1"/>
</dbReference>
<dbReference type="InterPro" id="IPR017946">
    <property type="entry name" value="PLC-like_Pdiesterase_TIM-brl"/>
</dbReference>
<dbReference type="InterPro" id="IPR001711">
    <property type="entry name" value="PLipase_C_Pinositol-sp_Y"/>
</dbReference>
<feature type="domain" description="EF-hand" evidence="10">
    <location>
        <begin position="427"/>
        <end position="462"/>
    </location>
</feature>
<feature type="region of interest" description="Disordered" evidence="7">
    <location>
        <begin position="162"/>
        <end position="221"/>
    </location>
</feature>
<dbReference type="Pfam" id="PF00387">
    <property type="entry name" value="PI-PLC-Y"/>
    <property type="match status" value="1"/>
</dbReference>
<dbReference type="PROSITE" id="PS50007">
    <property type="entry name" value="PIPLC_X_DOMAIN"/>
    <property type="match status" value="1"/>
</dbReference>
<evidence type="ECO:0000259" key="10">
    <source>
        <dbReference type="PROSITE" id="PS50222"/>
    </source>
</evidence>
<protein>
    <recommendedName>
        <fullName evidence="1 6">Phosphoinositide phospholipase C</fullName>
        <ecNumber evidence="1 6">3.1.4.11</ecNumber>
    </recommendedName>
</protein>
<dbReference type="STRING" id="1447883.A0A2B7XWH1"/>
<feature type="region of interest" description="Disordered" evidence="7">
    <location>
        <begin position="1"/>
        <end position="61"/>
    </location>
</feature>
<dbReference type="SUPFAM" id="SSF50729">
    <property type="entry name" value="PH domain-like"/>
    <property type="match status" value="1"/>
</dbReference>
<evidence type="ECO:0000256" key="4">
    <source>
        <dbReference type="ARBA" id="ARBA00023098"/>
    </source>
</evidence>
<dbReference type="PROSITE" id="PS50004">
    <property type="entry name" value="C2"/>
    <property type="match status" value="1"/>
</dbReference>
<dbReference type="AlphaFoldDB" id="A0A2B7XWH1"/>
<dbReference type="InterPro" id="IPR002048">
    <property type="entry name" value="EF_hand_dom"/>
</dbReference>
<dbReference type="OrthoDB" id="269822at2759"/>
<dbReference type="SMART" id="SM00148">
    <property type="entry name" value="PLCXc"/>
    <property type="match status" value="1"/>
</dbReference>
<dbReference type="GO" id="GO:0048015">
    <property type="term" value="P:phosphatidylinositol-mediated signaling"/>
    <property type="evidence" value="ECO:0007669"/>
    <property type="project" value="TreeGrafter"/>
</dbReference>
<dbReference type="InterPro" id="IPR000909">
    <property type="entry name" value="PLipase_C_PInositol-sp_X_dom"/>
</dbReference>
<dbReference type="PRINTS" id="PR00390">
    <property type="entry name" value="PHPHLIPASEC"/>
</dbReference>
<dbReference type="FunFam" id="3.20.20.190:FF:000049">
    <property type="entry name" value="Phosphoinositide phospholipase C"/>
    <property type="match status" value="1"/>
</dbReference>
<dbReference type="PROSITE" id="PS50222">
    <property type="entry name" value="EF_HAND_2"/>
    <property type="match status" value="2"/>
</dbReference>
<dbReference type="EMBL" id="PDNA01000103">
    <property type="protein sequence ID" value="PGH13546.1"/>
    <property type="molecule type" value="Genomic_DNA"/>
</dbReference>
<dbReference type="CDD" id="cd16207">
    <property type="entry name" value="EFh_ScPlc1p_like"/>
    <property type="match status" value="1"/>
</dbReference>
<dbReference type="GO" id="GO:0016042">
    <property type="term" value="P:lipid catabolic process"/>
    <property type="evidence" value="ECO:0007669"/>
    <property type="project" value="UniProtKB-KW"/>
</dbReference>
<dbReference type="InterPro" id="IPR011993">
    <property type="entry name" value="PH-like_dom_sf"/>
</dbReference>
<proteinExistence type="predicted"/>
<dbReference type="SUPFAM" id="SSF51695">
    <property type="entry name" value="PLC-like phosphodiesterases"/>
    <property type="match status" value="1"/>
</dbReference>
<organism evidence="11 12">
    <name type="scientific">Polytolypa hystricis (strain UAMH7299)</name>
    <dbReference type="NCBI Taxonomy" id="1447883"/>
    <lineage>
        <taxon>Eukaryota</taxon>
        <taxon>Fungi</taxon>
        <taxon>Dikarya</taxon>
        <taxon>Ascomycota</taxon>
        <taxon>Pezizomycotina</taxon>
        <taxon>Eurotiomycetes</taxon>
        <taxon>Eurotiomycetidae</taxon>
        <taxon>Onygenales</taxon>
        <taxon>Onygenales incertae sedis</taxon>
        <taxon>Polytolypa</taxon>
    </lineage>
</organism>
<dbReference type="SMART" id="SM00149">
    <property type="entry name" value="PLCYc"/>
    <property type="match status" value="1"/>
</dbReference>
<dbReference type="SMART" id="SM00054">
    <property type="entry name" value="EFh"/>
    <property type="match status" value="2"/>
</dbReference>
<feature type="domain" description="EF-hand" evidence="10">
    <location>
        <begin position="464"/>
        <end position="495"/>
    </location>
</feature>
<evidence type="ECO:0000259" key="8">
    <source>
        <dbReference type="PROSITE" id="PS50004"/>
    </source>
</evidence>
<evidence type="ECO:0000256" key="3">
    <source>
        <dbReference type="ARBA" id="ARBA00022963"/>
    </source>
</evidence>
<dbReference type="FunFam" id="2.60.40.150:FF:000201">
    <property type="entry name" value="Phosphoinositide phospholipase C"/>
    <property type="match status" value="1"/>
</dbReference>
<dbReference type="GO" id="GO:0004435">
    <property type="term" value="F:phosphatidylinositol-4,5-bisphosphate phospholipase C activity"/>
    <property type="evidence" value="ECO:0007669"/>
    <property type="project" value="UniProtKB-EC"/>
</dbReference>
<evidence type="ECO:0000256" key="1">
    <source>
        <dbReference type="ARBA" id="ARBA00012368"/>
    </source>
</evidence>
<dbReference type="InterPro" id="IPR000008">
    <property type="entry name" value="C2_dom"/>
</dbReference>
<dbReference type="SMART" id="SM00239">
    <property type="entry name" value="C2"/>
    <property type="match status" value="1"/>
</dbReference>
<dbReference type="PROSITE" id="PS50008">
    <property type="entry name" value="PIPLC_Y_DOMAIN"/>
    <property type="match status" value="1"/>
</dbReference>
<evidence type="ECO:0000313" key="12">
    <source>
        <dbReference type="Proteomes" id="UP000224634"/>
    </source>
</evidence>
<sequence length="1161" mass="129391">MASATSSSSPAINSNSYPRQKSPPSPFPRVNNPLQDALPSSPLSSSAHSAASFGPSSSLSSGSYFPRSYISNTSSPFTTPLYSSTNSSRSAILQSTTAIPAGLASPVPLELPESVMALPCPPNTSPHSHVPGANVYIASNAGNVNDNHNAKGPGMIRRLSQKATTKANQLTRRRQSNPHDKRDNSSGPVIMRRRSDSKTGAPVPRDCPLESSYEEEDDEYDSLGTLYGPEGNRVTSDYRMSVATATVAEAPKVHPILHRGSVLTKVSKQKRKQRTFFLDLNAGKVYWDLSNLSKRLYIDDIREIRMGADARNYREEHQITEEHESRWFTIIFADQERSKNKSLKTMHLIAPDKPIFELWTNTLEHISRFRIGLMVGISGIANSDKILQVHWQQEMKKRFPYGLAPGEEECLDIVAVENLRLSLHINCSKNMLRAQFNMADVEGKGRLTYPQFKDFLRRLKDRRDVREIFRSIATDHSQGLTLEEFLNFLHECQGENVDENRIQWISVFDKFVRRSKTRSPSPPESPDGRPARMNLDTFATYLMSYSNTVYPSQVEPAKFDKPLNEYFISSSHNTYLLGRQVAGASSTEAYIRALQNGCRCVEIDCWDGADGRPIVSHGRTMTSSVLFADCIDVINRYAFVASPLPLILSLEVHCNPEQQLAMAGIMKAVFGEKLLLEPLLTNCPILPSPDDLQNRILVKVKTCDESATEDISMTGTASTVIGRKRSASSPFTRATVLDNATQPISIPLASSTTIGHPDAGGISWTPGRRSLTTTSISSASEDSDAAHSLISAKKEKKRQKSRIVKGLADLGVYTRGYKWRSFTAPESKRYNHVYSFAEGTFEGLCRDSETKSLLELHNRQYITRVYPSGLRVRSSNFDPNSFWRRGVQMVALNWQTYDVGMQLNQAMFAAGNDRSGYILKPDSLRRPTMAGGMSVNGAGKTKLDRKLVTFEVDIISAQQLPRPRGMDPEGNINPYIEIEMFSADDKKKGMAYGEGGLNTSARNGMSGIGLPHRRRTRIELQNGHNPIFKDKFKLSVETKYPDLVFVRWVVWSSPDGRSAGGNNSVQLATFTAKLSSLSQGYRYLPLYDASGDQYLFSTLFCKISKYEPTAAQLDIDEIKAERVGIFRQLGQSVFKRGLSAERDRDKSILENEKRDDPFAKV</sequence>
<dbReference type="SUPFAM" id="SSF49562">
    <property type="entry name" value="C2 domain (Calcium/lipid-binding domain, CaLB)"/>
    <property type="match status" value="1"/>
</dbReference>
<keyword evidence="2 6" id="KW-0378">Hydrolase</keyword>
<dbReference type="InterPro" id="IPR011992">
    <property type="entry name" value="EF-hand-dom_pair"/>
</dbReference>
<dbReference type="InterPro" id="IPR001192">
    <property type="entry name" value="PI-PLC_fam"/>
</dbReference>
<dbReference type="CDD" id="cd00275">
    <property type="entry name" value="C2_PLC_like"/>
    <property type="match status" value="1"/>
</dbReference>
<dbReference type="Proteomes" id="UP000224634">
    <property type="component" value="Unassembled WGS sequence"/>
</dbReference>
<evidence type="ECO:0000256" key="7">
    <source>
        <dbReference type="SAM" id="MobiDB-lite"/>
    </source>
</evidence>
<comment type="caution">
    <text evidence="11">The sequence shown here is derived from an EMBL/GenBank/DDBJ whole genome shotgun (WGS) entry which is preliminary data.</text>
</comment>
<feature type="compositionally biased region" description="Acidic residues" evidence="7">
    <location>
        <begin position="212"/>
        <end position="221"/>
    </location>
</feature>
<evidence type="ECO:0000256" key="2">
    <source>
        <dbReference type="ARBA" id="ARBA00022801"/>
    </source>
</evidence>
<comment type="catalytic activity">
    <reaction evidence="6">
        <text>a 1,2-diacyl-sn-glycero-3-phospho-(1D-myo-inositol-4,5-bisphosphate) + H2O = 1D-myo-inositol 1,4,5-trisphosphate + a 1,2-diacyl-sn-glycerol + H(+)</text>
        <dbReference type="Rhea" id="RHEA:33179"/>
        <dbReference type="ChEBI" id="CHEBI:15377"/>
        <dbReference type="ChEBI" id="CHEBI:15378"/>
        <dbReference type="ChEBI" id="CHEBI:17815"/>
        <dbReference type="ChEBI" id="CHEBI:58456"/>
        <dbReference type="ChEBI" id="CHEBI:203600"/>
        <dbReference type="EC" id="3.1.4.11"/>
    </reaction>
</comment>
<gene>
    <name evidence="11" type="ORF">AJ80_06296</name>
</gene>
<name>A0A2B7XWH1_POLH7</name>
<keyword evidence="3 6" id="KW-0442">Lipid degradation</keyword>
<dbReference type="PANTHER" id="PTHR10336">
    <property type="entry name" value="PHOSPHOINOSITIDE-SPECIFIC PHOSPHOLIPASE C FAMILY PROTEIN"/>
    <property type="match status" value="1"/>
</dbReference>
<dbReference type="PANTHER" id="PTHR10336:SF36">
    <property type="entry name" value="1-PHOSPHATIDYLINOSITOL 4,5-BISPHOSPHATE PHOSPHODIESTERASE BETA-4"/>
    <property type="match status" value="1"/>
</dbReference>
<dbReference type="Pfam" id="PF00388">
    <property type="entry name" value="PI-PLC-X"/>
    <property type="match status" value="1"/>
</dbReference>
<evidence type="ECO:0000256" key="6">
    <source>
        <dbReference type="RuleBase" id="RU361133"/>
    </source>
</evidence>
<dbReference type="Pfam" id="PF00168">
    <property type="entry name" value="C2"/>
    <property type="match status" value="1"/>
</dbReference>
<dbReference type="SUPFAM" id="SSF47473">
    <property type="entry name" value="EF-hand"/>
    <property type="match status" value="1"/>
</dbReference>